<dbReference type="GO" id="GO:0004814">
    <property type="term" value="F:arginine-tRNA ligase activity"/>
    <property type="evidence" value="ECO:0007669"/>
    <property type="project" value="InterPro"/>
</dbReference>
<organism evidence="13 14">
    <name type="scientific">Terasakiella brassicae</name>
    <dbReference type="NCBI Taxonomy" id="1634917"/>
    <lineage>
        <taxon>Bacteria</taxon>
        <taxon>Pseudomonadati</taxon>
        <taxon>Pseudomonadota</taxon>
        <taxon>Alphaproteobacteria</taxon>
        <taxon>Rhodospirillales</taxon>
        <taxon>Terasakiellaceae</taxon>
        <taxon>Terasakiella</taxon>
    </lineage>
</organism>
<evidence type="ECO:0000313" key="14">
    <source>
        <dbReference type="Proteomes" id="UP000632498"/>
    </source>
</evidence>
<dbReference type="HAMAP" id="MF_00255">
    <property type="entry name" value="Gly_tRNA_synth_beta"/>
    <property type="match status" value="1"/>
</dbReference>
<protein>
    <recommendedName>
        <fullName evidence="11">Glycine--tRNA ligase beta subunit</fullName>
        <ecNumber evidence="11">6.1.1.14</ecNumber>
    </recommendedName>
    <alternativeName>
        <fullName evidence="11">Glycyl-tRNA synthetase beta subunit</fullName>
        <shortName evidence="11">GlyRS</shortName>
    </alternativeName>
</protein>
<keyword evidence="5 11" id="KW-0436">Ligase</keyword>
<keyword evidence="4 11" id="KW-0963">Cytoplasm</keyword>
<dbReference type="GO" id="GO:0006426">
    <property type="term" value="P:glycyl-tRNA aminoacylation"/>
    <property type="evidence" value="ECO:0007669"/>
    <property type="project" value="UniProtKB-UniRule"/>
</dbReference>
<dbReference type="EC" id="6.1.1.14" evidence="11"/>
<comment type="subcellular location">
    <subcellularLocation>
        <location evidence="1 11">Cytoplasm</location>
    </subcellularLocation>
</comment>
<dbReference type="GO" id="GO:0004820">
    <property type="term" value="F:glycine-tRNA ligase activity"/>
    <property type="evidence" value="ECO:0007669"/>
    <property type="project" value="UniProtKB-UniRule"/>
</dbReference>
<dbReference type="PROSITE" id="PS50861">
    <property type="entry name" value="AA_TRNA_LIGASE_II_GLYAB"/>
    <property type="match status" value="1"/>
</dbReference>
<accession>A0A917BTW9</accession>
<dbReference type="SUPFAM" id="SSF109604">
    <property type="entry name" value="HD-domain/PDEase-like"/>
    <property type="match status" value="1"/>
</dbReference>
<dbReference type="PRINTS" id="PR01045">
    <property type="entry name" value="TRNASYNTHGB"/>
</dbReference>
<dbReference type="GO" id="GO:0005829">
    <property type="term" value="C:cytosol"/>
    <property type="evidence" value="ECO:0007669"/>
    <property type="project" value="TreeGrafter"/>
</dbReference>
<evidence type="ECO:0000256" key="8">
    <source>
        <dbReference type="ARBA" id="ARBA00022917"/>
    </source>
</evidence>
<dbReference type="Pfam" id="PF05746">
    <property type="entry name" value="DALR_1"/>
    <property type="match status" value="1"/>
</dbReference>
<dbReference type="InterPro" id="IPR006194">
    <property type="entry name" value="Gly-tRNA-synth_heterodimer"/>
</dbReference>
<dbReference type="Gene3D" id="1.10.730.10">
    <property type="entry name" value="Isoleucyl-tRNA Synthetase, Domain 1"/>
    <property type="match status" value="1"/>
</dbReference>
<comment type="subunit">
    <text evidence="3 11">Tetramer of two alpha and two beta subunits.</text>
</comment>
<comment type="similarity">
    <text evidence="2 11">Belongs to the class-II aminoacyl-tRNA synthetase family.</text>
</comment>
<keyword evidence="7 11" id="KW-0067">ATP-binding</keyword>
<evidence type="ECO:0000256" key="4">
    <source>
        <dbReference type="ARBA" id="ARBA00022490"/>
    </source>
</evidence>
<evidence type="ECO:0000256" key="10">
    <source>
        <dbReference type="ARBA" id="ARBA00047937"/>
    </source>
</evidence>
<evidence type="ECO:0000256" key="11">
    <source>
        <dbReference type="HAMAP-Rule" id="MF_00255"/>
    </source>
</evidence>
<evidence type="ECO:0000259" key="12">
    <source>
        <dbReference type="Pfam" id="PF05746"/>
    </source>
</evidence>
<dbReference type="PANTHER" id="PTHR30075">
    <property type="entry name" value="GLYCYL-TRNA SYNTHETASE"/>
    <property type="match status" value="1"/>
</dbReference>
<sequence>MAELLLEILSEEIPARMQVRAANDLKRLVCEGLDKAGLAYSDARSYVTPRRLALVIDGLPQKQPDVREERKGPKVDAPEKAIQGFLGSTGLTLDQCEIQEGKKGSFYVAVIEKTGQDTILVLPEILIAALNALPWPKSMKWGSNSLRWVRPLQNILCVMDGAVVPFDFGPVTSCGYTHGHRFLAPKDFSVDDFASYQTLLREHKVILDQDERKQAIREQAEAVAKEQGFVLKDDEGLLNEVTGLVEWPVVHAGQIDDAFMEVPQECLITSMRSHQKYFSCLNEDGTLAPRFVVVANKVAPDGGQAIVAGNERVLRARLSDAKFFWDQDLKKNLEDLLPKLDDMLFHAKLGSMGQKVQRMEKLAGELSSMIEGADLGLSCRAAHLAKADLVSEMVYEFPELQGIMGEYYARRKGEKDEVAQAIAQHYAPQGPGDECPSAPNSVVVSLADKIDTLVGFWSIDEKPTGSKDPFALRRAALGIIRLVLENGLRLNLLDVFSQAHTAYSTVNGLSSVPADPSANEQSLLDFFADRLKVHLKDEGIAHDMITAVFSKGDEDDLVRLLARVQALKAFLSNDDGANLVAAYRRAMNIVRIEEKKDGVKYDGDVDASLLEQDEEQKLFEKLEPVMGTLGSALKDERFAEAMTALAALRGPVDAFFETVTVNCENADVRANRLRLLSQIGRALDGIADFSKLEG</sequence>
<gene>
    <name evidence="11 13" type="primary">glyS</name>
    <name evidence="13" type="ORF">GCM10011332_10120</name>
</gene>
<comment type="catalytic activity">
    <reaction evidence="10 11">
        <text>tRNA(Gly) + glycine + ATP = glycyl-tRNA(Gly) + AMP + diphosphate</text>
        <dbReference type="Rhea" id="RHEA:16013"/>
        <dbReference type="Rhea" id="RHEA-COMP:9664"/>
        <dbReference type="Rhea" id="RHEA-COMP:9683"/>
        <dbReference type="ChEBI" id="CHEBI:30616"/>
        <dbReference type="ChEBI" id="CHEBI:33019"/>
        <dbReference type="ChEBI" id="CHEBI:57305"/>
        <dbReference type="ChEBI" id="CHEBI:78442"/>
        <dbReference type="ChEBI" id="CHEBI:78522"/>
        <dbReference type="ChEBI" id="CHEBI:456215"/>
        <dbReference type="EC" id="6.1.1.14"/>
    </reaction>
</comment>
<keyword evidence="6 11" id="KW-0547">Nucleotide-binding</keyword>
<keyword evidence="8 11" id="KW-0648">Protein biosynthesis</keyword>
<evidence type="ECO:0000256" key="3">
    <source>
        <dbReference type="ARBA" id="ARBA00011209"/>
    </source>
</evidence>
<evidence type="ECO:0000256" key="7">
    <source>
        <dbReference type="ARBA" id="ARBA00022840"/>
    </source>
</evidence>
<keyword evidence="9 11" id="KW-0030">Aminoacyl-tRNA synthetase</keyword>
<evidence type="ECO:0000256" key="2">
    <source>
        <dbReference type="ARBA" id="ARBA00008226"/>
    </source>
</evidence>
<dbReference type="NCBIfam" id="TIGR00211">
    <property type="entry name" value="glyS"/>
    <property type="match status" value="1"/>
</dbReference>
<keyword evidence="14" id="KW-1185">Reference proteome</keyword>
<reference evidence="13" key="1">
    <citation type="journal article" date="2014" name="Int. J. Syst. Evol. Microbiol.">
        <title>Complete genome sequence of Corynebacterium casei LMG S-19264T (=DSM 44701T), isolated from a smear-ripened cheese.</title>
        <authorList>
            <consortium name="US DOE Joint Genome Institute (JGI-PGF)"/>
            <person name="Walter F."/>
            <person name="Albersmeier A."/>
            <person name="Kalinowski J."/>
            <person name="Ruckert C."/>
        </authorList>
    </citation>
    <scope>NUCLEOTIDE SEQUENCE</scope>
    <source>
        <strain evidence="13">CGMCC 1.15254</strain>
    </source>
</reference>
<dbReference type="EMBL" id="BMHV01000005">
    <property type="protein sequence ID" value="GGF58538.1"/>
    <property type="molecule type" value="Genomic_DNA"/>
</dbReference>
<evidence type="ECO:0000256" key="6">
    <source>
        <dbReference type="ARBA" id="ARBA00022741"/>
    </source>
</evidence>
<dbReference type="PANTHER" id="PTHR30075:SF2">
    <property type="entry name" value="GLYCINE--TRNA LIGASE, CHLOROPLASTIC_MITOCHONDRIAL 2"/>
    <property type="match status" value="1"/>
</dbReference>
<comment type="caution">
    <text evidence="13">The sequence shown here is derived from an EMBL/GenBank/DDBJ whole genome shotgun (WGS) entry which is preliminary data.</text>
</comment>
<evidence type="ECO:0000313" key="13">
    <source>
        <dbReference type="EMBL" id="GGF58538.1"/>
    </source>
</evidence>
<evidence type="ECO:0000256" key="5">
    <source>
        <dbReference type="ARBA" id="ARBA00022598"/>
    </source>
</evidence>
<feature type="domain" description="DALR anticodon binding" evidence="12">
    <location>
        <begin position="581"/>
        <end position="683"/>
    </location>
</feature>
<dbReference type="InterPro" id="IPR008909">
    <property type="entry name" value="DALR_anticod-bd"/>
</dbReference>
<dbReference type="GO" id="GO:0006420">
    <property type="term" value="P:arginyl-tRNA aminoacylation"/>
    <property type="evidence" value="ECO:0007669"/>
    <property type="project" value="InterPro"/>
</dbReference>
<evidence type="ECO:0000256" key="9">
    <source>
        <dbReference type="ARBA" id="ARBA00023146"/>
    </source>
</evidence>
<name>A0A917BTW9_9PROT</name>
<dbReference type="Pfam" id="PF02092">
    <property type="entry name" value="tRNA_synt_2f"/>
    <property type="match status" value="1"/>
</dbReference>
<reference evidence="13" key="2">
    <citation type="submission" date="2020-09" db="EMBL/GenBank/DDBJ databases">
        <authorList>
            <person name="Sun Q."/>
            <person name="Zhou Y."/>
        </authorList>
    </citation>
    <scope>NUCLEOTIDE SEQUENCE</scope>
    <source>
        <strain evidence="13">CGMCC 1.15254</strain>
    </source>
</reference>
<proteinExistence type="inferred from homology"/>
<dbReference type="AlphaFoldDB" id="A0A917BTW9"/>
<dbReference type="RefSeq" id="WP_188662345.1">
    <property type="nucleotide sequence ID" value="NZ_BMHV01000005.1"/>
</dbReference>
<dbReference type="InterPro" id="IPR015944">
    <property type="entry name" value="Gly-tRNA-synth_bsu"/>
</dbReference>
<dbReference type="Proteomes" id="UP000632498">
    <property type="component" value="Unassembled WGS sequence"/>
</dbReference>
<evidence type="ECO:0000256" key="1">
    <source>
        <dbReference type="ARBA" id="ARBA00004496"/>
    </source>
</evidence>
<dbReference type="GO" id="GO:0005524">
    <property type="term" value="F:ATP binding"/>
    <property type="evidence" value="ECO:0007669"/>
    <property type="project" value="UniProtKB-UniRule"/>
</dbReference>